<protein>
    <submittedName>
        <fullName evidence="1">Uncharacterized protein</fullName>
    </submittedName>
</protein>
<sequence length="116" mass="13468">MFASSLIGRRTPNAFAICNLHDVSCKRLARLNLNLYHRWAEGRQRGQKRKSMRKTLLDPLFRFEARGSDASARAQPLIRIENVLISEYEIERGPLDMLWSCVGYREQESKEGKRST</sequence>
<organism evidence="1 2">
    <name type="scientific">Salinibacter ruber</name>
    <dbReference type="NCBI Taxonomy" id="146919"/>
    <lineage>
        <taxon>Bacteria</taxon>
        <taxon>Pseudomonadati</taxon>
        <taxon>Rhodothermota</taxon>
        <taxon>Rhodothermia</taxon>
        <taxon>Rhodothermales</taxon>
        <taxon>Salinibacteraceae</taxon>
        <taxon>Salinibacter</taxon>
    </lineage>
</organism>
<dbReference type="EMBL" id="JANUBF010000025">
    <property type="protein sequence ID" value="MCS4037768.1"/>
    <property type="molecule type" value="Genomic_DNA"/>
</dbReference>
<dbReference type="AlphaFoldDB" id="A0A9X3A019"/>
<accession>A0A9X3A019</accession>
<name>A0A9X3A019_9BACT</name>
<dbReference type="RefSeq" id="WP_219770330.1">
    <property type="nucleotide sequence ID" value="NZ_JANTZC010000034.1"/>
</dbReference>
<reference evidence="1" key="1">
    <citation type="submission" date="2022-08" db="EMBL/GenBank/DDBJ databases">
        <title>Genomic Encyclopedia of Type Strains, Phase V (KMG-V): Genome sequencing to study the core and pangenomes of soil and plant-associated prokaryotes.</title>
        <authorList>
            <person name="Whitman W."/>
        </authorList>
    </citation>
    <scope>NUCLEOTIDE SEQUENCE</scope>
    <source>
        <strain evidence="1">SP3012</strain>
    </source>
</reference>
<evidence type="ECO:0000313" key="2">
    <source>
        <dbReference type="Proteomes" id="UP001155040"/>
    </source>
</evidence>
<evidence type="ECO:0000313" key="1">
    <source>
        <dbReference type="EMBL" id="MCS4037768.1"/>
    </source>
</evidence>
<proteinExistence type="predicted"/>
<gene>
    <name evidence="1" type="ORF">GGQ01_002855</name>
</gene>
<comment type="caution">
    <text evidence="1">The sequence shown here is derived from an EMBL/GenBank/DDBJ whole genome shotgun (WGS) entry which is preliminary data.</text>
</comment>
<dbReference type="Proteomes" id="UP001155040">
    <property type="component" value="Unassembled WGS sequence"/>
</dbReference>